<name>A0A424YGH7_9FIRM</name>
<protein>
    <submittedName>
        <fullName evidence="3">Amidohydrolase</fullName>
    </submittedName>
</protein>
<dbReference type="InterPro" id="IPR032466">
    <property type="entry name" value="Metal_Hydrolase"/>
</dbReference>
<proteinExistence type="predicted"/>
<keyword evidence="3" id="KW-0378">Hydrolase</keyword>
<dbReference type="EMBL" id="QZAA01000088">
    <property type="protein sequence ID" value="RQD77059.1"/>
    <property type="molecule type" value="Genomic_DNA"/>
</dbReference>
<sequence>MKIDVHVHILSPDFIKDVEKHKENEPHFKLIHSGPNVKYATAEDVIEDMKKTGVDKTVVFGFPFKDPGRCREANDYIIEVTSKYNDKLIGFAVYPPRDSGFESEITRCCEKGLKGVGELIPDAQQFDISDQEEMKSLVSICKERNLPVLMHANEQVGHYYTGKGETGPVRAFNFAKNNPDLTIIFAHWGGGLFFYELMPEVRKTLTNVYYDNAASPFLYYPQVYDAARIAEVLPKVMLGSDFPLLSPKRYFKEMDKAALSQEEKDMVSGKTAASIIL</sequence>
<comment type="caution">
    <text evidence="3">The sequence shown here is derived from an EMBL/GenBank/DDBJ whole genome shotgun (WGS) entry which is preliminary data.</text>
</comment>
<organism evidence="3 4">
    <name type="scientific">Candidatus Syntrophonatronum acetioxidans</name>
    <dbReference type="NCBI Taxonomy" id="1795816"/>
    <lineage>
        <taxon>Bacteria</taxon>
        <taxon>Bacillati</taxon>
        <taxon>Bacillota</taxon>
        <taxon>Clostridia</taxon>
        <taxon>Eubacteriales</taxon>
        <taxon>Syntrophomonadaceae</taxon>
        <taxon>Candidatus Syntrophonatronum</taxon>
    </lineage>
</organism>
<dbReference type="AlphaFoldDB" id="A0A424YGH7"/>
<keyword evidence="1" id="KW-0456">Lyase</keyword>
<evidence type="ECO:0000313" key="4">
    <source>
        <dbReference type="Proteomes" id="UP000285138"/>
    </source>
</evidence>
<dbReference type="Proteomes" id="UP000285138">
    <property type="component" value="Unassembled WGS sequence"/>
</dbReference>
<dbReference type="GO" id="GO:0005737">
    <property type="term" value="C:cytoplasm"/>
    <property type="evidence" value="ECO:0007669"/>
    <property type="project" value="TreeGrafter"/>
</dbReference>
<reference evidence="3 4" key="1">
    <citation type="submission" date="2018-08" db="EMBL/GenBank/DDBJ databases">
        <title>The metabolism and importance of syntrophic acetate oxidation coupled to methane or sulfide production in haloalkaline environments.</title>
        <authorList>
            <person name="Timmers P.H.A."/>
            <person name="Vavourakis C.D."/>
            <person name="Sorokin D.Y."/>
            <person name="Sinninghe Damste J.S."/>
            <person name="Muyzer G."/>
            <person name="Stams A.J.M."/>
            <person name="Plugge C.M."/>
        </authorList>
    </citation>
    <scope>NUCLEOTIDE SEQUENCE [LARGE SCALE GENOMIC DNA]</scope>
    <source>
        <strain evidence="3">MSAO_Bac1</strain>
    </source>
</reference>
<dbReference type="PANTHER" id="PTHR21240">
    <property type="entry name" value="2-AMINO-3-CARBOXYLMUCONATE-6-SEMIALDEHYDE DECARBOXYLASE"/>
    <property type="match status" value="1"/>
</dbReference>
<dbReference type="InterPro" id="IPR032465">
    <property type="entry name" value="ACMSD"/>
</dbReference>
<dbReference type="PANTHER" id="PTHR21240:SF28">
    <property type="entry name" value="ISO-OROTATE DECARBOXYLASE (EUROFUNG)"/>
    <property type="match status" value="1"/>
</dbReference>
<evidence type="ECO:0000313" key="3">
    <source>
        <dbReference type="EMBL" id="RQD77059.1"/>
    </source>
</evidence>
<dbReference type="InterPro" id="IPR006680">
    <property type="entry name" value="Amidohydro-rel"/>
</dbReference>
<accession>A0A424YGH7</accession>
<dbReference type="Pfam" id="PF04909">
    <property type="entry name" value="Amidohydro_2"/>
    <property type="match status" value="1"/>
</dbReference>
<dbReference type="Gene3D" id="3.20.20.140">
    <property type="entry name" value="Metal-dependent hydrolases"/>
    <property type="match status" value="1"/>
</dbReference>
<dbReference type="SUPFAM" id="SSF51556">
    <property type="entry name" value="Metallo-dependent hydrolases"/>
    <property type="match status" value="1"/>
</dbReference>
<evidence type="ECO:0000259" key="2">
    <source>
        <dbReference type="Pfam" id="PF04909"/>
    </source>
</evidence>
<evidence type="ECO:0000256" key="1">
    <source>
        <dbReference type="ARBA" id="ARBA00023239"/>
    </source>
</evidence>
<dbReference type="GO" id="GO:0019748">
    <property type="term" value="P:secondary metabolic process"/>
    <property type="evidence" value="ECO:0007669"/>
    <property type="project" value="TreeGrafter"/>
</dbReference>
<dbReference type="GO" id="GO:0016787">
    <property type="term" value="F:hydrolase activity"/>
    <property type="evidence" value="ECO:0007669"/>
    <property type="project" value="UniProtKB-KW"/>
</dbReference>
<feature type="domain" description="Amidohydrolase-related" evidence="2">
    <location>
        <begin position="3"/>
        <end position="273"/>
    </location>
</feature>
<dbReference type="CDD" id="cd01292">
    <property type="entry name" value="metallo-dependent_hydrolases"/>
    <property type="match status" value="1"/>
</dbReference>
<gene>
    <name evidence="3" type="ORF">D5R97_03210</name>
</gene>
<dbReference type="GO" id="GO:0016831">
    <property type="term" value="F:carboxy-lyase activity"/>
    <property type="evidence" value="ECO:0007669"/>
    <property type="project" value="InterPro"/>
</dbReference>